<evidence type="ECO:0000313" key="3">
    <source>
        <dbReference type="EMBL" id="RMX04066.1"/>
    </source>
</evidence>
<proteinExistence type="predicted"/>
<dbReference type="AlphaFoldDB" id="A0A3M6QLY2"/>
<evidence type="ECO:0000313" key="4">
    <source>
        <dbReference type="Proteomes" id="UP000278006"/>
    </source>
</evidence>
<sequence length="566" mass="62057">MSKDHNSTSSPGFLSKVVKFVSNPTRDWKELDSLHSAAEEDPSEQLVRERIERKRRNDFIRRSEFAQLRKIINARKKQRQPQVSPSIMAKLASSAAAVRSEGEQALNTIQSRSGTLQKINEIEEQLSKQWWQGQPGGSPGTKRPATLPEASAGEPQEGASDFFLADGDSLFFADAVIAQVQRARQKLARQVADALAPAEEDPVIARLRAIEAMWAHFGFEEDFVHQADLEEASILFASNRVADAEKVLVDVIRKHAGADPAAQVDIWMTLFDLYRATGQQERFDAVAIDFAKRFGRTAPVWISLPEQLGVPDADAVAKRHFSWTSPPDVTPQTMATVAALQGRAAAPYQFNWTRLKSIQPDAVEALRELIETLNDQSGAVQFTGGEQLLALVQAQTPTGDAAVPRAWWQLRLALLRLFGQAEPFEEAALDYTVTYEESPPAWRPPQASYQGEGHAAGAGATLMATGRSEQAAPELHKAALEGRVENDATEVLDHAVAELPADAPVAIDCSRLLSIDFPAAGSVLNWAAQQQSQGRAVAFTNVHRLVAVFFNVVGINELARIVPRKN</sequence>
<dbReference type="Proteomes" id="UP000278006">
    <property type="component" value="Unassembled WGS sequence"/>
</dbReference>
<dbReference type="InterPro" id="IPR058548">
    <property type="entry name" value="MlaB-like_STAS"/>
</dbReference>
<reference evidence="3 4" key="1">
    <citation type="submission" date="2018-10" db="EMBL/GenBank/DDBJ databases">
        <title>Draft genome of Cortibacter populi DSM10536.</title>
        <authorList>
            <person name="Bernier A.-M."/>
            <person name="Bernard K."/>
        </authorList>
    </citation>
    <scope>NUCLEOTIDE SEQUENCE [LARGE SCALE GENOMIC DNA]</scope>
    <source>
        <strain evidence="3 4">DSM 105136</strain>
    </source>
</reference>
<dbReference type="InterPro" id="IPR036513">
    <property type="entry name" value="STAS_dom_sf"/>
</dbReference>
<name>A0A3M6QLY2_9BURK</name>
<feature type="domain" description="MlaB-like STAS" evidence="2">
    <location>
        <begin position="480"/>
        <end position="555"/>
    </location>
</feature>
<dbReference type="SUPFAM" id="SSF52091">
    <property type="entry name" value="SpoIIaa-like"/>
    <property type="match status" value="1"/>
</dbReference>
<dbReference type="EMBL" id="RDQO01000005">
    <property type="protein sequence ID" value="RMX04066.1"/>
    <property type="molecule type" value="Genomic_DNA"/>
</dbReference>
<organism evidence="3 4">
    <name type="scientific">Corticibacter populi</name>
    <dbReference type="NCBI Taxonomy" id="1550736"/>
    <lineage>
        <taxon>Bacteria</taxon>
        <taxon>Pseudomonadati</taxon>
        <taxon>Pseudomonadota</taxon>
        <taxon>Betaproteobacteria</taxon>
        <taxon>Burkholderiales</taxon>
        <taxon>Comamonadaceae</taxon>
        <taxon>Corticibacter</taxon>
    </lineage>
</organism>
<dbReference type="Gene3D" id="3.30.750.24">
    <property type="entry name" value="STAS domain"/>
    <property type="match status" value="1"/>
</dbReference>
<dbReference type="RefSeq" id="WP_122230685.1">
    <property type="nucleotide sequence ID" value="NZ_RDQO01000005.1"/>
</dbReference>
<dbReference type="Pfam" id="PF13466">
    <property type="entry name" value="STAS_2"/>
    <property type="match status" value="1"/>
</dbReference>
<feature type="region of interest" description="Disordered" evidence="1">
    <location>
        <begin position="129"/>
        <end position="159"/>
    </location>
</feature>
<accession>A0A3M6QLY2</accession>
<gene>
    <name evidence="3" type="ORF">D8I35_14675</name>
</gene>
<dbReference type="OrthoDB" id="5298269at2"/>
<protein>
    <submittedName>
        <fullName evidence="3">STAS domain-containing protein</fullName>
    </submittedName>
</protein>
<keyword evidence="4" id="KW-1185">Reference proteome</keyword>
<evidence type="ECO:0000256" key="1">
    <source>
        <dbReference type="SAM" id="MobiDB-lite"/>
    </source>
</evidence>
<evidence type="ECO:0000259" key="2">
    <source>
        <dbReference type="Pfam" id="PF13466"/>
    </source>
</evidence>
<comment type="caution">
    <text evidence="3">The sequence shown here is derived from an EMBL/GenBank/DDBJ whole genome shotgun (WGS) entry which is preliminary data.</text>
</comment>